<proteinExistence type="predicted"/>
<evidence type="ECO:0000313" key="3">
    <source>
        <dbReference type="Proteomes" id="UP000279259"/>
    </source>
</evidence>
<feature type="compositionally biased region" description="Basic and acidic residues" evidence="1">
    <location>
        <begin position="331"/>
        <end position="349"/>
    </location>
</feature>
<name>A0A427YHT6_9TREE</name>
<protein>
    <submittedName>
        <fullName evidence="2">Uncharacterized protein</fullName>
    </submittedName>
</protein>
<feature type="region of interest" description="Disordered" evidence="1">
    <location>
        <begin position="206"/>
        <end position="269"/>
    </location>
</feature>
<dbReference type="AlphaFoldDB" id="A0A427YHT6"/>
<reference evidence="2 3" key="1">
    <citation type="submission" date="2018-11" db="EMBL/GenBank/DDBJ databases">
        <title>Genome sequence of Saitozyma podzolica DSM 27192.</title>
        <authorList>
            <person name="Aliyu H."/>
            <person name="Gorte O."/>
            <person name="Ochsenreither K."/>
        </authorList>
    </citation>
    <scope>NUCLEOTIDE SEQUENCE [LARGE SCALE GENOMIC DNA]</scope>
    <source>
        <strain evidence="2 3">DSM 27192</strain>
    </source>
</reference>
<dbReference type="EMBL" id="RSCD01000010">
    <property type="protein sequence ID" value="RSH90648.1"/>
    <property type="molecule type" value="Genomic_DNA"/>
</dbReference>
<dbReference type="Proteomes" id="UP000279259">
    <property type="component" value="Unassembled WGS sequence"/>
</dbReference>
<dbReference type="OrthoDB" id="10457545at2759"/>
<evidence type="ECO:0000256" key="1">
    <source>
        <dbReference type="SAM" id="MobiDB-lite"/>
    </source>
</evidence>
<keyword evidence="3" id="KW-1185">Reference proteome</keyword>
<gene>
    <name evidence="2" type="ORF">EHS25_001253</name>
</gene>
<organism evidence="2 3">
    <name type="scientific">Saitozyma podzolica</name>
    <dbReference type="NCBI Taxonomy" id="1890683"/>
    <lineage>
        <taxon>Eukaryota</taxon>
        <taxon>Fungi</taxon>
        <taxon>Dikarya</taxon>
        <taxon>Basidiomycota</taxon>
        <taxon>Agaricomycotina</taxon>
        <taxon>Tremellomycetes</taxon>
        <taxon>Tremellales</taxon>
        <taxon>Trimorphomycetaceae</taxon>
        <taxon>Saitozyma</taxon>
    </lineage>
</organism>
<comment type="caution">
    <text evidence="2">The sequence shown here is derived from an EMBL/GenBank/DDBJ whole genome shotgun (WGS) entry which is preliminary data.</text>
</comment>
<sequence>MVSRRHYSTSVGSLTEDELQSLVSTKRDDSVATNVISIQSDDFSQIFEKFSEKYTQMPGANGLLKMVKARLDSVMTPDHDDDGQSDAGSESSAGIVDDDTVIVENRHHQTPDDDDRGFIHLTEDDKNRGRFKHAFAEVVFRESSGVDHPDSTDTAFGPSRTQTSKPDTPTIYEADKGPTRRTIGFPPTLEGPKLVERIQLPEDGYLYGDSSATVEQPGPAPAQKPDSTPSALGGEAPRRHRNRHRLVASSHCGPSGGDQPGAATGPRDLDWIVPNKYHRKCKCKCKCKRKPPPQMDGAAMITYGGILPPKSVRISSPTAERMRSARVPHPTQDRPHDRDGSDHAVDGRRSTTAPRHSVAEAANSQQDRQGRLKAHFDDSLSHHEEAESFAEAELTAESIWVPHKIQGITEDIQGIRRQLFSLGDQLSSLQATMNTMELEVGTLNDFASEQSEKRSTRG</sequence>
<feature type="region of interest" description="Disordered" evidence="1">
    <location>
        <begin position="317"/>
        <end position="371"/>
    </location>
</feature>
<evidence type="ECO:0000313" key="2">
    <source>
        <dbReference type="EMBL" id="RSH90648.1"/>
    </source>
</evidence>
<feature type="region of interest" description="Disordered" evidence="1">
    <location>
        <begin position="144"/>
        <end position="189"/>
    </location>
</feature>
<feature type="region of interest" description="Disordered" evidence="1">
    <location>
        <begin position="74"/>
        <end position="97"/>
    </location>
</feature>
<accession>A0A427YHT6</accession>